<sequence>MNEGFWLGEAMEGILSFRFFLLLLNMLK</sequence>
<feature type="transmembrane region" description="Helical" evidence="1">
    <location>
        <begin position="6"/>
        <end position="27"/>
    </location>
</feature>
<keyword evidence="1" id="KW-0472">Membrane</keyword>
<reference evidence="2" key="1">
    <citation type="submission" date="2020-05" db="UniProtKB">
        <authorList>
            <consortium name="EnsemblMetazoa"/>
        </authorList>
    </citation>
    <scope>IDENTIFICATION</scope>
    <source>
        <strain evidence="2">SANGQUA</strain>
    </source>
</reference>
<keyword evidence="1" id="KW-1133">Transmembrane helix</keyword>
<protein>
    <submittedName>
        <fullName evidence="2">Uncharacterized protein</fullName>
    </submittedName>
</protein>
<organism evidence="2 3">
    <name type="scientific">Anopheles quadriannulatus</name>
    <name type="common">Mosquito</name>
    <dbReference type="NCBI Taxonomy" id="34691"/>
    <lineage>
        <taxon>Eukaryota</taxon>
        <taxon>Metazoa</taxon>
        <taxon>Ecdysozoa</taxon>
        <taxon>Arthropoda</taxon>
        <taxon>Hexapoda</taxon>
        <taxon>Insecta</taxon>
        <taxon>Pterygota</taxon>
        <taxon>Neoptera</taxon>
        <taxon>Endopterygota</taxon>
        <taxon>Diptera</taxon>
        <taxon>Nematocera</taxon>
        <taxon>Culicoidea</taxon>
        <taxon>Culicidae</taxon>
        <taxon>Anophelinae</taxon>
        <taxon>Anopheles</taxon>
    </lineage>
</organism>
<dbReference type="AlphaFoldDB" id="A0A182XU01"/>
<name>A0A182XU01_ANOQN</name>
<keyword evidence="1" id="KW-0812">Transmembrane</keyword>
<evidence type="ECO:0000313" key="2">
    <source>
        <dbReference type="EnsemblMetazoa" id="AQUA015282-PA"/>
    </source>
</evidence>
<proteinExistence type="predicted"/>
<accession>A0A182XU01</accession>
<dbReference type="EnsemblMetazoa" id="AQUA015282-RA">
    <property type="protein sequence ID" value="AQUA015282-PA"/>
    <property type="gene ID" value="AQUA015282"/>
</dbReference>
<dbReference type="Proteomes" id="UP000076407">
    <property type="component" value="Unassembled WGS sequence"/>
</dbReference>
<keyword evidence="3" id="KW-1185">Reference proteome</keyword>
<evidence type="ECO:0000256" key="1">
    <source>
        <dbReference type="SAM" id="Phobius"/>
    </source>
</evidence>
<evidence type="ECO:0000313" key="3">
    <source>
        <dbReference type="Proteomes" id="UP000076407"/>
    </source>
</evidence>